<organism evidence="2 3">
    <name type="scientific">Methanospirillum purgamenti</name>
    <dbReference type="NCBI Taxonomy" id="2834276"/>
    <lineage>
        <taxon>Archaea</taxon>
        <taxon>Methanobacteriati</taxon>
        <taxon>Methanobacteriota</taxon>
        <taxon>Stenosarchaea group</taxon>
        <taxon>Methanomicrobia</taxon>
        <taxon>Methanomicrobiales</taxon>
        <taxon>Methanospirillaceae</taxon>
        <taxon>Methanospirillum</taxon>
    </lineage>
</organism>
<dbReference type="InterPro" id="IPR032466">
    <property type="entry name" value="Metal_Hydrolase"/>
</dbReference>
<accession>A0A8E7EHY4</accession>
<evidence type="ECO:0000259" key="1">
    <source>
        <dbReference type="Pfam" id="PF07969"/>
    </source>
</evidence>
<dbReference type="AlphaFoldDB" id="A0A8E7EHY4"/>
<feature type="domain" description="Amidohydrolase 3" evidence="1">
    <location>
        <begin position="41"/>
        <end position="507"/>
    </location>
</feature>
<dbReference type="SUPFAM" id="SSF51556">
    <property type="entry name" value="Metallo-dependent hydrolases"/>
    <property type="match status" value="1"/>
</dbReference>
<reference evidence="2 3" key="1">
    <citation type="submission" date="2021-05" db="EMBL/GenBank/DDBJ databases">
        <title>A novel Methanospirillum isolate from a pyrite-forming mixed culture.</title>
        <authorList>
            <person name="Bunk B."/>
            <person name="Sproer C."/>
            <person name="Spring S."/>
            <person name="Pester M."/>
        </authorList>
    </citation>
    <scope>NUCLEOTIDE SEQUENCE [LARGE SCALE GENOMIC DNA]</scope>
    <source>
        <strain evidence="2 3">J.3.6.1-F.2.7.3</strain>
    </source>
</reference>
<dbReference type="PIRSF" id="PIRSF006453">
    <property type="entry name" value="FwdA"/>
    <property type="match status" value="1"/>
</dbReference>
<dbReference type="InterPro" id="IPR013108">
    <property type="entry name" value="Amidohydro_3"/>
</dbReference>
<dbReference type="SUPFAM" id="SSF51338">
    <property type="entry name" value="Composite domain of metallo-dependent hydrolases"/>
    <property type="match status" value="2"/>
</dbReference>
<dbReference type="Proteomes" id="UP000680656">
    <property type="component" value="Chromosome"/>
</dbReference>
<protein>
    <submittedName>
        <fullName evidence="2">Formylmethanofuran dehydrogenase subunit A</fullName>
    </submittedName>
</protein>
<dbReference type="GO" id="GO:0016810">
    <property type="term" value="F:hydrolase activity, acting on carbon-nitrogen (but not peptide) bonds"/>
    <property type="evidence" value="ECO:0007669"/>
    <property type="project" value="InterPro"/>
</dbReference>
<dbReference type="InterPro" id="IPR012027">
    <property type="entry name" value="Formylmethanofuran_DH_asu"/>
</dbReference>
<dbReference type="PANTHER" id="PTHR11647:SF1">
    <property type="entry name" value="COLLAPSIN RESPONSE MEDIATOR PROTEIN"/>
    <property type="match status" value="1"/>
</dbReference>
<dbReference type="InterPro" id="IPR011059">
    <property type="entry name" value="Metal-dep_hydrolase_composite"/>
</dbReference>
<sequence>MSEILIKNGHVFDVVSGVKGDKADIAIKDGKIVDKVSSKAKTIDASGKTVMAGALDIHAHVAGPKVNLGRWFRPEDKMIRGEMRGGIVKQTTRMEQGFSIPSVFRTGYSYARMGYGFTMEAAMPPLYARHVHEEIKDTPIIDEAALPVFGNNWFVFEYLKEHDIEKTAAYTAWLLKVTKGYGIKIVNPGGTEAWGWGLNCLGINDEVPFFDITPSEIIKGLIETNEYLGLPHSIHIHGNMLGDPGNAPTTIDTMKLAAGYKAKNTFNREQVMHLTHLQFHSYGGSSWGDFCSNSKEIMNYVNAHPELTFDTGNVTLDETTTMTADGPFEHHLSALNHLKWCNVDVELETGSGVVPFIYSPNVFPCAVQWAVGLELALLATDPMRTMITTDHPNAGPFTRYPRVFKWLMCKKTRDEQMAAFKNSGKVADATILNELDREITLFELSQMTRAGPAKALGLSNMMGGLASGMNADVAIYDLNPAKMPTDPEEIEKAFSNSAYFIKNGEIVCQDGQIVHAGTKKTFWVDAKAPESKQVTRDVREKFLRYYTVTQANYEVPDSYAPNPFVIETKANV</sequence>
<dbReference type="NCBIfam" id="TIGR03121">
    <property type="entry name" value="one_C_dehyd_A"/>
    <property type="match status" value="1"/>
</dbReference>
<dbReference type="KEGG" id="mrtj:KHC33_05100"/>
<evidence type="ECO:0000313" key="3">
    <source>
        <dbReference type="Proteomes" id="UP000680656"/>
    </source>
</evidence>
<gene>
    <name evidence="2" type="ORF">KHC33_05100</name>
</gene>
<evidence type="ECO:0000313" key="2">
    <source>
        <dbReference type="EMBL" id="QVV89878.1"/>
    </source>
</evidence>
<proteinExistence type="predicted"/>
<dbReference type="InterPro" id="IPR050378">
    <property type="entry name" value="Metallo-dep_Hydrolases_sf"/>
</dbReference>
<dbReference type="RefSeq" id="WP_214420658.1">
    <property type="nucleotide sequence ID" value="NZ_CP075546.1"/>
</dbReference>
<dbReference type="EMBL" id="CP075546">
    <property type="protein sequence ID" value="QVV89878.1"/>
    <property type="molecule type" value="Genomic_DNA"/>
</dbReference>
<name>A0A8E7EHY4_9EURY</name>
<dbReference type="Pfam" id="PF07969">
    <property type="entry name" value="Amidohydro_3"/>
    <property type="match status" value="1"/>
</dbReference>
<dbReference type="PANTHER" id="PTHR11647">
    <property type="entry name" value="HYDRANTOINASE/DIHYDROPYRIMIDINASE FAMILY MEMBER"/>
    <property type="match status" value="1"/>
</dbReference>
<keyword evidence="3" id="KW-1185">Reference proteome</keyword>
<dbReference type="Gene3D" id="2.30.40.10">
    <property type="entry name" value="Urease, subunit C, domain 1"/>
    <property type="match status" value="1"/>
</dbReference>
<dbReference type="GeneID" id="65567712"/>